<evidence type="ECO:0000256" key="14">
    <source>
        <dbReference type="ARBA" id="ARBA00022962"/>
    </source>
</evidence>
<dbReference type="Pfam" id="PF04898">
    <property type="entry name" value="Glu_syn_central"/>
    <property type="match status" value="1"/>
</dbReference>
<dbReference type="InterPro" id="IPR017932">
    <property type="entry name" value="GATase_2_dom"/>
</dbReference>
<feature type="domain" description="Glutamine amidotransferase type-2" evidence="26">
    <location>
        <begin position="30"/>
        <end position="427"/>
    </location>
</feature>
<keyword evidence="14" id="KW-0315">Glutamine amidotransferase</keyword>
<evidence type="ECO:0000256" key="11">
    <source>
        <dbReference type="ARBA" id="ARBA00022643"/>
    </source>
</evidence>
<evidence type="ECO:0000256" key="1">
    <source>
        <dbReference type="ARBA" id="ARBA00001917"/>
    </source>
</evidence>
<dbReference type="SUPFAM" id="SSF51395">
    <property type="entry name" value="FMN-linked oxidoreductases"/>
    <property type="match status" value="1"/>
</dbReference>
<dbReference type="FunFam" id="3.60.20.10:FF:000001">
    <property type="entry name" value="Glutamate synthase, large subunit"/>
    <property type="match status" value="1"/>
</dbReference>
<keyword evidence="10" id="KW-0285">Flavoprotein</keyword>
<evidence type="ECO:0000256" key="12">
    <source>
        <dbReference type="ARBA" id="ARBA00022723"/>
    </source>
</evidence>
<dbReference type="PANTHER" id="PTHR11938:SF133">
    <property type="entry name" value="GLUTAMATE SYNTHASE (NADH)"/>
    <property type="match status" value="1"/>
</dbReference>
<dbReference type="GO" id="GO:0009570">
    <property type="term" value="C:chloroplast stroma"/>
    <property type="evidence" value="ECO:0007669"/>
    <property type="project" value="UniProtKB-SubCell"/>
</dbReference>
<protein>
    <recommendedName>
        <fullName evidence="23">Ferredoxin-dependent glutamate synthase</fullName>
        <ecNumber evidence="21">1.4.7.1</ecNumber>
    </recommendedName>
    <alternativeName>
        <fullName evidence="24 25">Fd-GOGAT</fullName>
    </alternativeName>
</protein>
<keyword evidence="16" id="KW-0408">Iron</keyword>
<evidence type="ECO:0000256" key="17">
    <source>
        <dbReference type="ARBA" id="ARBA00023014"/>
    </source>
</evidence>
<comment type="subunit">
    <text evidence="8">Monomer.</text>
</comment>
<evidence type="ECO:0000259" key="26">
    <source>
        <dbReference type="PROSITE" id="PS51278"/>
    </source>
</evidence>
<dbReference type="GO" id="GO:0006537">
    <property type="term" value="P:glutamate biosynthetic process"/>
    <property type="evidence" value="ECO:0007669"/>
    <property type="project" value="UniProtKB-KW"/>
</dbReference>
<dbReference type="GO" id="GO:0016041">
    <property type="term" value="F:glutamate synthase (ferredoxin) activity"/>
    <property type="evidence" value="ECO:0007669"/>
    <property type="project" value="UniProtKB-EC"/>
</dbReference>
<dbReference type="GO" id="GO:0051538">
    <property type="term" value="F:3 iron, 4 sulfur cluster binding"/>
    <property type="evidence" value="ECO:0007669"/>
    <property type="project" value="UniProtKB-KW"/>
</dbReference>
<evidence type="ECO:0000256" key="15">
    <source>
        <dbReference type="ARBA" id="ARBA00023002"/>
    </source>
</evidence>
<dbReference type="FunFam" id="3.20.20.70:FF:000084">
    <property type="entry name" value="Ferredoxin-dependent glutamate synthase, chloroplastic"/>
    <property type="match status" value="1"/>
</dbReference>
<evidence type="ECO:0000256" key="6">
    <source>
        <dbReference type="ARBA" id="ARBA00004909"/>
    </source>
</evidence>
<keyword evidence="19" id="KW-0003">3Fe-4S</keyword>
<dbReference type="SUPFAM" id="SSF56235">
    <property type="entry name" value="N-terminal nucleophile aminohydrolases (Ntn hydrolases)"/>
    <property type="match status" value="1"/>
</dbReference>
<dbReference type="PANTHER" id="PTHR11938">
    <property type="entry name" value="FAD NADPH DEHYDROGENASE/OXIDOREDUCTASE"/>
    <property type="match status" value="1"/>
</dbReference>
<dbReference type="InterPro" id="IPR050711">
    <property type="entry name" value="ET-N_metabolism_enzyme"/>
</dbReference>
<evidence type="ECO:0000256" key="8">
    <source>
        <dbReference type="ARBA" id="ARBA00011245"/>
    </source>
</evidence>
<comment type="pathway">
    <text evidence="20">Amino-acid biosynthesis; L-glutamate biosynthesis via GLT pathway; L-glutamate from 2-oxoglutarate and L-glutamine (ferredoxin route): step 1/1.</text>
</comment>
<evidence type="ECO:0000256" key="16">
    <source>
        <dbReference type="ARBA" id="ARBA00023004"/>
    </source>
</evidence>
<evidence type="ECO:0000313" key="27">
    <source>
        <dbReference type="EMBL" id="AOM67318.1"/>
    </source>
</evidence>
<keyword evidence="13" id="KW-0274">FAD</keyword>
<dbReference type="GO" id="GO:0019676">
    <property type="term" value="P:ammonia assimilation cycle"/>
    <property type="evidence" value="ECO:0007669"/>
    <property type="project" value="TreeGrafter"/>
</dbReference>
<keyword evidence="17" id="KW-0411">Iron-sulfur</keyword>
<keyword evidence="15" id="KW-0560">Oxidoreductase</keyword>
<organism evidence="27">
    <name type="scientific">Hildenbrandia rubra</name>
    <dbReference type="NCBI Taxonomy" id="31481"/>
    <lineage>
        <taxon>Eukaryota</taxon>
        <taxon>Rhodophyta</taxon>
        <taxon>Florideophyceae</taxon>
        <taxon>Hildenbrandiophycidae</taxon>
        <taxon>Hildenbrandiales</taxon>
        <taxon>Hildenbrandiaceae</taxon>
        <taxon>Hildenbrandia</taxon>
    </lineage>
</organism>
<evidence type="ECO:0000256" key="23">
    <source>
        <dbReference type="ARBA" id="ARBA00071531"/>
    </source>
</evidence>
<dbReference type="CDD" id="cd00713">
    <property type="entry name" value="GltS"/>
    <property type="match status" value="1"/>
</dbReference>
<evidence type="ECO:0000256" key="2">
    <source>
        <dbReference type="ARBA" id="ARBA00001927"/>
    </source>
</evidence>
<dbReference type="GeneID" id="29069982"/>
<dbReference type="SUPFAM" id="SSF69336">
    <property type="entry name" value="Alpha subunit of glutamate synthase, C-terminal domain"/>
    <property type="match status" value="1"/>
</dbReference>
<evidence type="ECO:0000256" key="22">
    <source>
        <dbReference type="ARBA" id="ARBA00052339"/>
    </source>
</evidence>
<dbReference type="Pfam" id="PF01493">
    <property type="entry name" value="GXGXG"/>
    <property type="match status" value="1"/>
</dbReference>
<dbReference type="EMBL" id="KX284724">
    <property type="protein sequence ID" value="AOM67318.1"/>
    <property type="molecule type" value="Genomic_DNA"/>
</dbReference>
<comment type="cofactor">
    <cofactor evidence="2">
        <name>[3Fe-4S] cluster</name>
        <dbReference type="ChEBI" id="CHEBI:21137"/>
    </cofactor>
</comment>
<reference evidence="27" key="1">
    <citation type="journal article" date="2016" name="BMC Biol.">
        <title>Parallel evolution of highly conserved plastid genome architecture in red seaweeds and seed plants.</title>
        <authorList>
            <person name="Lee J."/>
            <person name="Cho C.H."/>
            <person name="Park S.I."/>
            <person name="Choi J.W."/>
            <person name="Song H.S."/>
            <person name="West J.A."/>
            <person name="Bhattacharya D."/>
            <person name="Yoon H.S."/>
        </authorList>
    </citation>
    <scope>NUCLEOTIDE SEQUENCE</scope>
</reference>
<keyword evidence="12" id="KW-0479">Metal-binding</keyword>
<comment type="cofactor">
    <cofactor evidence="1">
        <name>FMN</name>
        <dbReference type="ChEBI" id="CHEBI:58210"/>
    </cofactor>
</comment>
<dbReference type="CDD" id="cd02808">
    <property type="entry name" value="GltS_FMN"/>
    <property type="match status" value="1"/>
</dbReference>
<dbReference type="PROSITE" id="PS51278">
    <property type="entry name" value="GATASE_TYPE_2"/>
    <property type="match status" value="1"/>
</dbReference>
<evidence type="ECO:0000256" key="5">
    <source>
        <dbReference type="ARBA" id="ARBA00004802"/>
    </source>
</evidence>
<keyword evidence="27" id="KW-0934">Plastid</keyword>
<comment type="similarity">
    <text evidence="7">Belongs to the glutamate synthase family.</text>
</comment>
<evidence type="ECO:0000256" key="20">
    <source>
        <dbReference type="ARBA" id="ARBA00037928"/>
    </source>
</evidence>
<dbReference type="InterPro" id="IPR029055">
    <property type="entry name" value="Ntn_hydrolases_N"/>
</dbReference>
<dbReference type="Pfam" id="PF01645">
    <property type="entry name" value="Glu_synthase"/>
    <property type="match status" value="1"/>
</dbReference>
<keyword evidence="9" id="KW-0028">Amino-acid biosynthesis</keyword>
<keyword evidence="11" id="KW-0288">FMN</keyword>
<dbReference type="Pfam" id="PF00310">
    <property type="entry name" value="GATase_2"/>
    <property type="match status" value="1"/>
</dbReference>
<accession>A0A1C9CFZ7</accession>
<evidence type="ECO:0000256" key="13">
    <source>
        <dbReference type="ARBA" id="ARBA00022827"/>
    </source>
</evidence>
<dbReference type="Gene3D" id="3.20.20.70">
    <property type="entry name" value="Aldolase class I"/>
    <property type="match status" value="2"/>
</dbReference>
<dbReference type="CDD" id="cd00982">
    <property type="entry name" value="gltB_C"/>
    <property type="match status" value="1"/>
</dbReference>
<comment type="subcellular location">
    <subcellularLocation>
        <location evidence="4">Plastid</location>
        <location evidence="4">Chloroplast stroma</location>
    </subcellularLocation>
</comment>
<dbReference type="RefSeq" id="YP_009294076.1">
    <property type="nucleotide sequence ID" value="NC_031146.1"/>
</dbReference>
<evidence type="ECO:0000256" key="18">
    <source>
        <dbReference type="ARBA" id="ARBA00023164"/>
    </source>
</evidence>
<proteinExistence type="inferred from homology"/>
<dbReference type="Gene3D" id="2.160.20.60">
    <property type="entry name" value="Glutamate synthase, alpha subunit, C-terminal domain"/>
    <property type="match status" value="1"/>
</dbReference>
<evidence type="ECO:0000256" key="4">
    <source>
        <dbReference type="ARBA" id="ARBA00004470"/>
    </source>
</evidence>
<dbReference type="InterPro" id="IPR002489">
    <property type="entry name" value="Glu_synth_asu_C"/>
</dbReference>
<dbReference type="NCBIfam" id="NF008730">
    <property type="entry name" value="PRK11750.1"/>
    <property type="match status" value="1"/>
</dbReference>
<evidence type="ECO:0000256" key="9">
    <source>
        <dbReference type="ARBA" id="ARBA00022605"/>
    </source>
</evidence>
<dbReference type="GO" id="GO:0046872">
    <property type="term" value="F:metal ion binding"/>
    <property type="evidence" value="ECO:0007669"/>
    <property type="project" value="UniProtKB-KW"/>
</dbReference>
<dbReference type="InterPro" id="IPR006982">
    <property type="entry name" value="Glu_synth_centr_N"/>
</dbReference>
<evidence type="ECO:0000256" key="3">
    <source>
        <dbReference type="ARBA" id="ARBA00001974"/>
    </source>
</evidence>
<dbReference type="EC" id="1.4.7.1" evidence="21"/>
<comment type="cofactor">
    <cofactor evidence="3">
        <name>FAD</name>
        <dbReference type="ChEBI" id="CHEBI:57692"/>
    </cofactor>
</comment>
<evidence type="ECO:0000256" key="21">
    <source>
        <dbReference type="ARBA" id="ARBA00039085"/>
    </source>
</evidence>
<evidence type="ECO:0000256" key="7">
    <source>
        <dbReference type="ARBA" id="ARBA00009716"/>
    </source>
</evidence>
<keyword evidence="18" id="KW-0314">Glutamate biosynthesis</keyword>
<comment type="pathway">
    <text evidence="6">Nitrogen metabolism.</text>
</comment>
<sequence>MTYPFISNSLGSLIDQYPGHPFVYEEKDSCGVGFLADISPFPNKRLIVQALKALTCMEHRGACGADYESGDGAGVTTQIPWKLFQHSFPLQLDFIGNQKSLAVGMFFLPCRNYIAVQKIVDWILEEEGFNVLGWRKVPTVDTVLGQQARANKPAIHQCFIQSLKLQDDLLEQSLYLTRRKIEKIIAQISSNWSRCFYICSLSSRTIIYKGMVKSAILGQFYQDLYHPDYNTSFVMYHRRFSTNTTPKWPLSQPMRCIAHNGEINTILGNLNWMKSREKLLKHKAWKERINELLPITNFSNSDSANLDSVTELLVAAGKTPQEALMILIPEAYQHNINYFNFPAIFDFYSYYSFLQEPWDGPALVMFTDGKILGATLDRNGLRPARYCITKDNLIIVSSESGVIRIKPDNIYQKGRLGPGQMFAVDLTSKVILNNWILKNTIAQRLNYNTLLKTYYNTLLPQEYLDVAEAKTVSILHCQTLFGYTNEDVELVIEHMASIGKEPTYCMGDDIPLAVLSSHPHILYDYFKQKFAQVTNPAIDPLRENLVMSLTGYIGAKADFLDPLLNLSKSIQINSPVLNEKELLKLCSMSSSYIKIDTVFLVNTGYNGFKQKLHEICYAASQYAKTGVELIILSDNISNLGLDHGFLPPLLITGAVHHYLIEKGLRQQVSLVVETGQCWSTHHFACLIGYGASAVCPYLAFKTVRLWWQSPRTQKFMSDGNISKKTLQESQHNYRCAVEVGLLKILSKMGISLLSSYHGAQIFEILGLGPDVVDIAFKGTTSRIGGFTLQELAKETFKIHGLAFANKIGKNLKNYGFVQYRPSAEFHMNNPNMSRLLHKAVRANRNDLYIQYRDFVQNRPPTNLRDLLRLNFSNSQIPLSQVEPISSIVSTFCTGGMSLGALSREAHEVLAIAMNRIGGKSNSGEGGEDYIRYTKINEVNQYGQSPILPNLKGLKTGDLASSGIKQVASGRFGVTPEYLIRCKQIEIKIAQGAKPGEGGQLPAKKVSPYIATLRKAKPGVTLISPPPHHDIYSIEDLAQLIFDLHQINPEAQVSVKLVSEAGIGTVAAGVTKANADIIQISGHEGGTGASPLSSIKHAGIPWELGLVEVHQALLMNQLRHRVTLRVDGGIRTGKDVVVAAILGAEEFGFGTIAIIATGCIMARVCHTNNCPVGVASQKKELRRRFPGIPADLVNFFVFLAQEVRIILAKTGYKSLKEIIGKSDLLVENEKISLVKTDNINLNAIRCLLLKTSINDLRQNSNPHTNGVVLDDILLLRLYNLHEAINSGNEFCNKKPIVISNVHRSVGTRIASKIVRKYGEAGLQNEITLLFIGSAGQSFGAFIVKGMRLVIIGEANDYVGKGMNGGEIIIYPPAQITYNVSRNVIIGNTCLYGATGGYLFASGQAGERFAIRNSLAIAVVEGVGDHACEYMTGGGVVVLGKFGKNIAAGMTGGIAYFLDEENDLISKINPATVKIRRVRTLEGEKYLHSLIFKHNLKTKSTKAGLILDDWSFYKQQFWQLVPYSEENNIYVTLFQEVKILDEQRQT</sequence>
<evidence type="ECO:0000256" key="24">
    <source>
        <dbReference type="ARBA" id="ARBA00080344"/>
    </source>
</evidence>
<geneLocation type="plastid" evidence="27"/>
<dbReference type="InterPro" id="IPR013785">
    <property type="entry name" value="Aldolase_TIM"/>
</dbReference>
<dbReference type="InterPro" id="IPR002932">
    <property type="entry name" value="Glu_synthdom"/>
</dbReference>
<dbReference type="UniPathway" id="UPA00045"/>
<dbReference type="InterPro" id="IPR036485">
    <property type="entry name" value="Glu_synth_asu_C_sf"/>
</dbReference>
<gene>
    <name evidence="27" type="primary">gltB</name>
    <name evidence="27" type="ORF">Hrub_074</name>
</gene>
<name>A0A1C9CFZ7_9FLOR</name>
<evidence type="ECO:0000256" key="25">
    <source>
        <dbReference type="ARBA" id="ARBA00083463"/>
    </source>
</evidence>
<evidence type="ECO:0000256" key="10">
    <source>
        <dbReference type="ARBA" id="ARBA00022630"/>
    </source>
</evidence>
<comment type="catalytic activity">
    <reaction evidence="22">
        <text>2 oxidized [2Fe-2S]-[ferredoxin] + 2 L-glutamate = L-glutamine + 2 reduced [2Fe-2S]-[ferredoxin] + 2-oxoglutarate + 2 H(+)</text>
        <dbReference type="Rhea" id="RHEA:12128"/>
        <dbReference type="Rhea" id="RHEA-COMP:10000"/>
        <dbReference type="Rhea" id="RHEA-COMP:10001"/>
        <dbReference type="ChEBI" id="CHEBI:15378"/>
        <dbReference type="ChEBI" id="CHEBI:16810"/>
        <dbReference type="ChEBI" id="CHEBI:29985"/>
        <dbReference type="ChEBI" id="CHEBI:33737"/>
        <dbReference type="ChEBI" id="CHEBI:33738"/>
        <dbReference type="ChEBI" id="CHEBI:58359"/>
        <dbReference type="EC" id="1.4.7.1"/>
    </reaction>
</comment>
<comment type="pathway">
    <text evidence="5">Energy metabolism; nitrogen metabolism.</text>
</comment>
<evidence type="ECO:0000256" key="19">
    <source>
        <dbReference type="ARBA" id="ARBA00023291"/>
    </source>
</evidence>
<dbReference type="Gene3D" id="3.60.20.10">
    <property type="entry name" value="Glutamine Phosphoribosylpyrophosphate, subunit 1, domain 1"/>
    <property type="match status" value="1"/>
</dbReference>